<evidence type="ECO:0000256" key="1">
    <source>
        <dbReference type="SAM" id="SignalP"/>
    </source>
</evidence>
<dbReference type="SUPFAM" id="SSF82171">
    <property type="entry name" value="DPP6 N-terminal domain-like"/>
    <property type="match status" value="1"/>
</dbReference>
<dbReference type="OrthoDB" id="9809364at2"/>
<dbReference type="AlphaFoldDB" id="A0A173MEN3"/>
<name>A0A173MEN3_9BACT</name>
<dbReference type="Pfam" id="PF07676">
    <property type="entry name" value="PD40"/>
    <property type="match status" value="3"/>
</dbReference>
<dbReference type="STRING" id="477680.SAMN05421788_11727"/>
<dbReference type="InterPro" id="IPR011659">
    <property type="entry name" value="WD40"/>
</dbReference>
<dbReference type="RefSeq" id="WP_076382782.1">
    <property type="nucleotide sequence ID" value="NZ_AP017422.1"/>
</dbReference>
<accession>A0A173MEN3</accession>
<dbReference type="SUPFAM" id="SSF48452">
    <property type="entry name" value="TPR-like"/>
    <property type="match status" value="1"/>
</dbReference>
<gene>
    <name evidence="2" type="ORF">SAMN05421788_11727</name>
</gene>
<dbReference type="Gene3D" id="1.25.40.10">
    <property type="entry name" value="Tetratricopeptide repeat domain"/>
    <property type="match status" value="1"/>
</dbReference>
<evidence type="ECO:0000313" key="2">
    <source>
        <dbReference type="EMBL" id="SIT34550.1"/>
    </source>
</evidence>
<feature type="signal peptide" evidence="1">
    <location>
        <begin position="1"/>
        <end position="26"/>
    </location>
</feature>
<dbReference type="Proteomes" id="UP000186917">
    <property type="component" value="Unassembled WGS sequence"/>
</dbReference>
<dbReference type="EMBL" id="FTOR01000017">
    <property type="protein sequence ID" value="SIT34550.1"/>
    <property type="molecule type" value="Genomic_DNA"/>
</dbReference>
<sequence>MKQFYIIIAKIGVLCLLLLQCLPATADDVHNRILTRAIKAYKNLQYQEAAKLLKDVISYKKMSEDLQVEEMLAISLRKLDRVPDATFWYRKLVHSSDPKPSWFLHYAQLLASMELYDSAALYYGKYATLMPADKRGDAFAKAYANIADLKKGNKQFQVFFTNINTDASEYSPMFYKGGLLFTSNRRINGSVKNVYGWNKSPYSDIYEVDTLSIILPEEPDSLLADVRRNPNKYRSQLHALKTAIAEESPGDNRRMGFYDESMAGDTLGAISKIEGVHQFKGSVNSRFHEGSTSIGPDGTIYFTRSSHKRNNFGRSTDGVFRLQIFNTAKNDRGVEPFKYNDEDWSNAHPAVSKDGLFMIFTSDKPGSVGGTDLYLCTRDKITSQWNAPVNLGPLINTEGNEAFSYIDNNGTLFFASDGHPGLGGLDIFSIALNPNTHRPEGTVTHLGAPVNSPKDDFGFIWSDEWNKGYFSSNRRGNDDIYIVK</sequence>
<keyword evidence="3" id="KW-1185">Reference proteome</keyword>
<dbReference type="InterPro" id="IPR011990">
    <property type="entry name" value="TPR-like_helical_dom_sf"/>
</dbReference>
<reference evidence="3" key="1">
    <citation type="submission" date="2017-01" db="EMBL/GenBank/DDBJ databases">
        <authorList>
            <person name="Varghese N."/>
            <person name="Submissions S."/>
        </authorList>
    </citation>
    <scope>NUCLEOTIDE SEQUENCE [LARGE SCALE GENOMIC DNA]</scope>
    <source>
        <strain evidence="3">DSM 21054</strain>
    </source>
</reference>
<dbReference type="KEGG" id="fln:FLA_1910"/>
<evidence type="ECO:0000313" key="3">
    <source>
        <dbReference type="Proteomes" id="UP000186917"/>
    </source>
</evidence>
<protein>
    <submittedName>
        <fullName evidence="2">WD40-like Beta Propeller Repeat</fullName>
    </submittedName>
</protein>
<feature type="chain" id="PRO_5030022846" evidence="1">
    <location>
        <begin position="27"/>
        <end position="484"/>
    </location>
</feature>
<keyword evidence="1" id="KW-0732">Signal</keyword>
<proteinExistence type="predicted"/>
<organism evidence="2 3">
    <name type="scientific">Filimonas lacunae</name>
    <dbReference type="NCBI Taxonomy" id="477680"/>
    <lineage>
        <taxon>Bacteria</taxon>
        <taxon>Pseudomonadati</taxon>
        <taxon>Bacteroidota</taxon>
        <taxon>Chitinophagia</taxon>
        <taxon>Chitinophagales</taxon>
        <taxon>Chitinophagaceae</taxon>
        <taxon>Filimonas</taxon>
    </lineage>
</organism>